<evidence type="ECO:0008006" key="3">
    <source>
        <dbReference type="Google" id="ProtNLM"/>
    </source>
</evidence>
<comment type="caution">
    <text evidence="1">The sequence shown here is derived from an EMBL/GenBank/DDBJ whole genome shotgun (WGS) entry which is preliminary data.</text>
</comment>
<evidence type="ECO:0000313" key="1">
    <source>
        <dbReference type="EMBL" id="RPE72366.1"/>
    </source>
</evidence>
<sequence length="184" mass="19656">MTRMKFRAIFVPVFLVAGLGLGACSPSWNWRDLRLEQAPIRIQLPCKPEQASRRVPLAGELVDLQMTGCATQGTTFAVTAARLSAGASPAAVLAAWRESMLQTLHASEVQERPYTPSGSGMLALPQSVRVDARGTQPDGKPVQASAVWFARTDPNGVWVVHAAVYGAKTDPAVVETFLGAVRGD</sequence>
<protein>
    <recommendedName>
        <fullName evidence="3">Transmembrane protein</fullName>
    </recommendedName>
</protein>
<organism evidence="1 2">
    <name type="scientific">Tibeticola sediminis</name>
    <dbReference type="NCBI Taxonomy" id="1917811"/>
    <lineage>
        <taxon>Bacteria</taxon>
        <taxon>Pseudomonadati</taxon>
        <taxon>Pseudomonadota</taxon>
        <taxon>Betaproteobacteria</taxon>
        <taxon>Burkholderiales</taxon>
        <taxon>Comamonadaceae</taxon>
        <taxon>Tibeticola</taxon>
    </lineage>
</organism>
<keyword evidence="2" id="KW-1185">Reference proteome</keyword>
<accession>A0A3N4UNY2</accession>
<dbReference type="AlphaFoldDB" id="A0A3N4UNY2"/>
<proteinExistence type="predicted"/>
<dbReference type="EMBL" id="RKQL01000001">
    <property type="protein sequence ID" value="RPE72366.1"/>
    <property type="molecule type" value="Genomic_DNA"/>
</dbReference>
<gene>
    <name evidence="1" type="ORF">EDC62_0054</name>
</gene>
<dbReference type="PROSITE" id="PS51257">
    <property type="entry name" value="PROKAR_LIPOPROTEIN"/>
    <property type="match status" value="1"/>
</dbReference>
<reference evidence="1 2" key="1">
    <citation type="submission" date="2018-11" db="EMBL/GenBank/DDBJ databases">
        <title>Genomic Encyclopedia of Type Strains, Phase IV (KMG-IV): sequencing the most valuable type-strain genomes for metagenomic binning, comparative biology and taxonomic classification.</title>
        <authorList>
            <person name="Goeker M."/>
        </authorList>
    </citation>
    <scope>NUCLEOTIDE SEQUENCE [LARGE SCALE GENOMIC DNA]</scope>
    <source>
        <strain evidence="1 2">DSM 101684</strain>
    </source>
</reference>
<evidence type="ECO:0000313" key="2">
    <source>
        <dbReference type="Proteomes" id="UP000272193"/>
    </source>
</evidence>
<name>A0A3N4UNY2_9BURK</name>
<dbReference type="Proteomes" id="UP000272193">
    <property type="component" value="Unassembled WGS sequence"/>
</dbReference>